<name>A0A0R3TAH8_RODNA</name>
<dbReference type="InterPro" id="IPR050098">
    <property type="entry name" value="TFPI/VKTCI-like"/>
</dbReference>
<dbReference type="CDD" id="cd00109">
    <property type="entry name" value="Kunitz-type"/>
    <property type="match status" value="1"/>
</dbReference>
<dbReference type="Gene3D" id="4.10.410.10">
    <property type="entry name" value="Pancreatic trypsin inhibitor Kunitz domain"/>
    <property type="match status" value="2"/>
</dbReference>
<dbReference type="PROSITE" id="PS50279">
    <property type="entry name" value="BPTI_KUNITZ_2"/>
    <property type="match status" value="2"/>
</dbReference>
<protein>
    <submittedName>
        <fullName evidence="7">BPTI/Kunitz inhibitor domain-containing protein</fullName>
    </submittedName>
</protein>
<feature type="domain" description="BPTI/Kunitz inhibitor" evidence="4">
    <location>
        <begin position="86"/>
        <end position="137"/>
    </location>
</feature>
<dbReference type="STRING" id="102285.A0A0R3TAH8"/>
<dbReference type="InterPro" id="IPR002223">
    <property type="entry name" value="Kunitz_BPTI"/>
</dbReference>
<dbReference type="SMART" id="SM00209">
    <property type="entry name" value="TSP1"/>
    <property type="match status" value="1"/>
</dbReference>
<keyword evidence="3" id="KW-0325">Glycoprotein</keyword>
<keyword evidence="6" id="KW-1185">Reference proteome</keyword>
<evidence type="ECO:0000313" key="7">
    <source>
        <dbReference type="WBParaSite" id="HNAJ_0000406701-mRNA-1"/>
    </source>
</evidence>
<dbReference type="OrthoDB" id="347314at2759"/>
<evidence type="ECO:0000313" key="6">
    <source>
        <dbReference type="Proteomes" id="UP000278807"/>
    </source>
</evidence>
<evidence type="ECO:0000313" key="5">
    <source>
        <dbReference type="EMBL" id="VDN99923.1"/>
    </source>
</evidence>
<dbReference type="EMBL" id="UZAE01002640">
    <property type="protein sequence ID" value="VDN99923.1"/>
    <property type="molecule type" value="Genomic_DNA"/>
</dbReference>
<dbReference type="WBParaSite" id="HNAJ_0000406701-mRNA-1">
    <property type="protein sequence ID" value="HNAJ_0000406701-mRNA-1"/>
    <property type="gene ID" value="HNAJ_0000406701"/>
</dbReference>
<reference evidence="7" key="1">
    <citation type="submission" date="2017-02" db="UniProtKB">
        <authorList>
            <consortium name="WormBaseParasite"/>
        </authorList>
    </citation>
    <scope>IDENTIFICATION</scope>
</reference>
<reference evidence="5 6" key="2">
    <citation type="submission" date="2018-11" db="EMBL/GenBank/DDBJ databases">
        <authorList>
            <consortium name="Pathogen Informatics"/>
        </authorList>
    </citation>
    <scope>NUCLEOTIDE SEQUENCE [LARGE SCALE GENOMIC DNA]</scope>
</reference>
<dbReference type="PROSITE" id="PS00280">
    <property type="entry name" value="BPTI_KUNITZ_1"/>
    <property type="match status" value="2"/>
</dbReference>
<dbReference type="InterPro" id="IPR036880">
    <property type="entry name" value="Kunitz_BPTI_sf"/>
</dbReference>
<dbReference type="InterPro" id="IPR000884">
    <property type="entry name" value="TSP1_rpt"/>
</dbReference>
<feature type="domain" description="BPTI/Kunitz inhibitor" evidence="4">
    <location>
        <begin position="180"/>
        <end position="234"/>
    </location>
</feature>
<keyword evidence="1" id="KW-0732">Signal</keyword>
<dbReference type="Proteomes" id="UP000278807">
    <property type="component" value="Unassembled WGS sequence"/>
</dbReference>
<evidence type="ECO:0000256" key="3">
    <source>
        <dbReference type="ARBA" id="ARBA00023180"/>
    </source>
</evidence>
<dbReference type="SMART" id="SM00131">
    <property type="entry name" value="KU"/>
    <property type="match status" value="2"/>
</dbReference>
<evidence type="ECO:0000256" key="1">
    <source>
        <dbReference type="ARBA" id="ARBA00022729"/>
    </source>
</evidence>
<dbReference type="FunFam" id="2.20.100.10:FF:000019">
    <property type="entry name" value="Thrombospondin type 1 domain containing 7A"/>
    <property type="match status" value="1"/>
</dbReference>
<dbReference type="PANTHER" id="PTHR10083:SF374">
    <property type="entry name" value="BPTI_KUNITZ INHIBITOR DOMAIN-CONTAINING PROTEIN"/>
    <property type="match status" value="1"/>
</dbReference>
<evidence type="ECO:0000259" key="4">
    <source>
        <dbReference type="PROSITE" id="PS50279"/>
    </source>
</evidence>
<dbReference type="SUPFAM" id="SSF82895">
    <property type="entry name" value="TSP-1 type 1 repeat"/>
    <property type="match status" value="1"/>
</dbReference>
<evidence type="ECO:0000256" key="2">
    <source>
        <dbReference type="ARBA" id="ARBA00023157"/>
    </source>
</evidence>
<accession>A0A0R3TAH8</accession>
<dbReference type="GO" id="GO:0005615">
    <property type="term" value="C:extracellular space"/>
    <property type="evidence" value="ECO:0007669"/>
    <property type="project" value="TreeGrafter"/>
</dbReference>
<dbReference type="AlphaFoldDB" id="A0A0R3TAH8"/>
<proteinExistence type="predicted"/>
<dbReference type="PROSITE" id="PS50092">
    <property type="entry name" value="TSP1"/>
    <property type="match status" value="1"/>
</dbReference>
<dbReference type="GO" id="GO:0004867">
    <property type="term" value="F:serine-type endopeptidase inhibitor activity"/>
    <property type="evidence" value="ECO:0007669"/>
    <property type="project" value="InterPro"/>
</dbReference>
<dbReference type="Pfam" id="PF00014">
    <property type="entry name" value="Kunitz_BPTI"/>
    <property type="match status" value="2"/>
</dbReference>
<organism evidence="7">
    <name type="scientific">Rodentolepis nana</name>
    <name type="common">Dwarf tapeworm</name>
    <name type="synonym">Hymenolepis nana</name>
    <dbReference type="NCBI Taxonomy" id="102285"/>
    <lineage>
        <taxon>Eukaryota</taxon>
        <taxon>Metazoa</taxon>
        <taxon>Spiralia</taxon>
        <taxon>Lophotrochozoa</taxon>
        <taxon>Platyhelminthes</taxon>
        <taxon>Cestoda</taxon>
        <taxon>Eucestoda</taxon>
        <taxon>Cyclophyllidea</taxon>
        <taxon>Hymenolepididae</taxon>
        <taxon>Rodentolepis</taxon>
    </lineage>
</organism>
<dbReference type="InterPro" id="IPR020901">
    <property type="entry name" value="Prtase_inh_Kunz-CS"/>
</dbReference>
<dbReference type="SUPFAM" id="SSF57362">
    <property type="entry name" value="BPTI-like"/>
    <property type="match status" value="2"/>
</dbReference>
<dbReference type="Pfam" id="PF19028">
    <property type="entry name" value="TSP1_spondin"/>
    <property type="match status" value="1"/>
</dbReference>
<dbReference type="PANTHER" id="PTHR10083">
    <property type="entry name" value="KUNITZ-TYPE PROTEASE INHIBITOR-RELATED"/>
    <property type="match status" value="1"/>
</dbReference>
<gene>
    <name evidence="5" type="ORF">HNAJ_LOCUS4065</name>
</gene>
<dbReference type="InterPro" id="IPR044004">
    <property type="entry name" value="TSP1_spondin_dom"/>
</dbReference>
<sequence length="334" mass="36990">MECRNATNARLAKAENGHAITVLLVASYLGVFGLHAMPHASLPLAPEEAPQCAYLWRDQPGGMESALKEVEECRISSEACDPVTICGEGTKQGYPCGKPMKRYYYSAIDHKCLEFEYLGCKGGRNMFETKEQCENICIPAVEALPAWRRERMGLLQFKTSQLFTSAADKNEGELKQDPACFYEVNTGHECDSPKEIGSFWYYYPRKNICSDFFYLGCGGTPNRFPNHTACMAACMPNELRQSQILAKVRSNTGSTGTNEPGDSGMPDGLEVAVSPKQDCRVTPWGGWGPCSTRCASQVGYQYRLRAIKRPARYGGEGCGPLYEKRDCYGDDKSC</sequence>
<dbReference type="InterPro" id="IPR036383">
    <property type="entry name" value="TSP1_rpt_sf"/>
</dbReference>
<keyword evidence="2" id="KW-1015">Disulfide bond</keyword>
<dbReference type="Gene3D" id="2.20.100.10">
    <property type="entry name" value="Thrombospondin type-1 (TSP1) repeat"/>
    <property type="match status" value="1"/>
</dbReference>